<dbReference type="Gene3D" id="3.40.50.150">
    <property type="entry name" value="Vaccinia Virus protein VP39"/>
    <property type="match status" value="1"/>
</dbReference>
<dbReference type="InterPro" id="IPR006764">
    <property type="entry name" value="SAM_dep_MeTrfase_SAV2177_type"/>
</dbReference>
<dbReference type="InterPro" id="IPR029063">
    <property type="entry name" value="SAM-dependent_MTases_sf"/>
</dbReference>
<proteinExistence type="predicted"/>
<evidence type="ECO:0000313" key="1">
    <source>
        <dbReference type="EMBL" id="MBA2894945.1"/>
    </source>
</evidence>
<dbReference type="Pfam" id="PF04672">
    <property type="entry name" value="Methyltransf_19"/>
    <property type="match status" value="1"/>
</dbReference>
<organism evidence="1 2">
    <name type="scientific">Nonomuraea soli</name>
    <dbReference type="NCBI Taxonomy" id="1032476"/>
    <lineage>
        <taxon>Bacteria</taxon>
        <taxon>Bacillati</taxon>
        <taxon>Actinomycetota</taxon>
        <taxon>Actinomycetes</taxon>
        <taxon>Streptosporangiales</taxon>
        <taxon>Streptosporangiaceae</taxon>
        <taxon>Nonomuraea</taxon>
    </lineage>
</organism>
<dbReference type="RefSeq" id="WP_181613652.1">
    <property type="nucleotide sequence ID" value="NZ_BAABAM010000004.1"/>
</dbReference>
<evidence type="ECO:0000313" key="2">
    <source>
        <dbReference type="Proteomes" id="UP000530928"/>
    </source>
</evidence>
<gene>
    <name evidence="1" type="ORF">HNR30_006317</name>
</gene>
<name>A0A7W0CPL1_9ACTN</name>
<dbReference type="PIRSF" id="PIRSF017393">
    <property type="entry name" value="MTase_SAV2177"/>
    <property type="match status" value="1"/>
</dbReference>
<dbReference type="SUPFAM" id="SSF53335">
    <property type="entry name" value="S-adenosyl-L-methionine-dependent methyltransferases"/>
    <property type="match status" value="1"/>
</dbReference>
<dbReference type="Proteomes" id="UP000530928">
    <property type="component" value="Unassembled WGS sequence"/>
</dbReference>
<dbReference type="EMBL" id="JACDUR010000006">
    <property type="protein sequence ID" value="MBA2894945.1"/>
    <property type="molecule type" value="Genomic_DNA"/>
</dbReference>
<sequence>MQIDTSKPSVARIYDYWLGGKDNFEIDRIAADQLTKLVPDAVEMCRDNRAFLKRTVTLLAEAGIRQFLDIGSGLPTQENVHEVALGAAPDSSIVYVDNDPMVLVHGRALLSDAGHAWVVEGDIYDPGGIVAKAADRLDFDRPVAVLMLAIAHFVTDDAELSRIITELRAHLAPGSYIVMSHAFAGERTGDATVQGVQEVYAKSAAGGLTPRSREQIGGLFEGMELLEPELVPVKSWRTSTPPDYTKPTTIGVVAKL</sequence>
<accession>A0A7W0CPL1</accession>
<protein>
    <recommendedName>
        <fullName evidence="3">SAM-dependent methyltransferase</fullName>
    </recommendedName>
</protein>
<dbReference type="AlphaFoldDB" id="A0A7W0CPL1"/>
<reference evidence="1 2" key="1">
    <citation type="submission" date="2020-07" db="EMBL/GenBank/DDBJ databases">
        <title>Genomic Encyclopedia of Type Strains, Phase IV (KMG-IV): sequencing the most valuable type-strain genomes for metagenomic binning, comparative biology and taxonomic classification.</title>
        <authorList>
            <person name="Goeker M."/>
        </authorList>
    </citation>
    <scope>NUCLEOTIDE SEQUENCE [LARGE SCALE GENOMIC DNA]</scope>
    <source>
        <strain evidence="1 2">DSM 45533</strain>
    </source>
</reference>
<comment type="caution">
    <text evidence="1">The sequence shown here is derived from an EMBL/GenBank/DDBJ whole genome shotgun (WGS) entry which is preliminary data.</text>
</comment>
<keyword evidence="2" id="KW-1185">Reference proteome</keyword>
<evidence type="ECO:0008006" key="3">
    <source>
        <dbReference type="Google" id="ProtNLM"/>
    </source>
</evidence>